<dbReference type="Proteomes" id="UP000198893">
    <property type="component" value="Unassembled WGS sequence"/>
</dbReference>
<dbReference type="PROSITE" id="PS50977">
    <property type="entry name" value="HTH_TETR_2"/>
    <property type="match status" value="1"/>
</dbReference>
<evidence type="ECO:0000259" key="3">
    <source>
        <dbReference type="PROSITE" id="PS50977"/>
    </source>
</evidence>
<sequence>MEKFDFFNRKFDEICAMAPTRKNRIETTESTRMQLLSAAQTAFSEAGLKGARIDAIAQRAGVNKQLVYHYFGSKDGLYSAVLEKVYTEIRESETKLRLEAFPAEEAMRRLIVFSYDYLADNPDFVRLLADENAHGGRHLNASDTVIDLNTPIIELIAETLDRGVQEGIFRIGLDPLHLYLSIAGMSFFYFANIHTISRIFGRNFDAPEAREERRAHIVDFVMNAIRLRTIPANLS</sequence>
<protein>
    <submittedName>
        <fullName evidence="4">Transcriptional regulator, TetR family</fullName>
    </submittedName>
</protein>
<gene>
    <name evidence="4" type="ORF">SAMN04490248_10216</name>
</gene>
<dbReference type="Pfam" id="PF00440">
    <property type="entry name" value="TetR_N"/>
    <property type="match status" value="1"/>
</dbReference>
<evidence type="ECO:0000313" key="5">
    <source>
        <dbReference type="Proteomes" id="UP000198893"/>
    </source>
</evidence>
<name>A0A1H8MC60_9RHOB</name>
<dbReference type="SUPFAM" id="SSF48498">
    <property type="entry name" value="Tetracyclin repressor-like, C-terminal domain"/>
    <property type="match status" value="1"/>
</dbReference>
<evidence type="ECO:0000256" key="1">
    <source>
        <dbReference type="ARBA" id="ARBA00023125"/>
    </source>
</evidence>
<dbReference type="PANTHER" id="PTHR30328:SF54">
    <property type="entry name" value="HTH-TYPE TRANSCRIPTIONAL REPRESSOR SCO4008"/>
    <property type="match status" value="1"/>
</dbReference>
<dbReference type="Pfam" id="PF17938">
    <property type="entry name" value="TetR_C_29"/>
    <property type="match status" value="1"/>
</dbReference>
<dbReference type="InterPro" id="IPR009057">
    <property type="entry name" value="Homeodomain-like_sf"/>
</dbReference>
<organism evidence="4 5">
    <name type="scientific">Salinihabitans flavidus</name>
    <dbReference type="NCBI Taxonomy" id="569882"/>
    <lineage>
        <taxon>Bacteria</taxon>
        <taxon>Pseudomonadati</taxon>
        <taxon>Pseudomonadota</taxon>
        <taxon>Alphaproteobacteria</taxon>
        <taxon>Rhodobacterales</taxon>
        <taxon>Roseobacteraceae</taxon>
        <taxon>Salinihabitans</taxon>
    </lineage>
</organism>
<dbReference type="PANTHER" id="PTHR30328">
    <property type="entry name" value="TRANSCRIPTIONAL REPRESSOR"/>
    <property type="match status" value="1"/>
</dbReference>
<dbReference type="SUPFAM" id="SSF46689">
    <property type="entry name" value="Homeodomain-like"/>
    <property type="match status" value="1"/>
</dbReference>
<keyword evidence="1 2" id="KW-0238">DNA-binding</keyword>
<proteinExistence type="predicted"/>
<dbReference type="InterPro" id="IPR001647">
    <property type="entry name" value="HTH_TetR"/>
</dbReference>
<feature type="domain" description="HTH tetR-type" evidence="3">
    <location>
        <begin position="29"/>
        <end position="89"/>
    </location>
</feature>
<evidence type="ECO:0000256" key="2">
    <source>
        <dbReference type="PROSITE-ProRule" id="PRU00335"/>
    </source>
</evidence>
<accession>A0A1H8MC60</accession>
<feature type="DNA-binding region" description="H-T-H motif" evidence="2">
    <location>
        <begin position="52"/>
        <end position="71"/>
    </location>
</feature>
<dbReference type="EMBL" id="FODS01000002">
    <property type="protein sequence ID" value="SEO14808.1"/>
    <property type="molecule type" value="Genomic_DNA"/>
</dbReference>
<dbReference type="InterPro" id="IPR041474">
    <property type="entry name" value="NicS_C"/>
</dbReference>
<dbReference type="AlphaFoldDB" id="A0A1H8MC60"/>
<dbReference type="GO" id="GO:0003677">
    <property type="term" value="F:DNA binding"/>
    <property type="evidence" value="ECO:0007669"/>
    <property type="project" value="UniProtKB-UniRule"/>
</dbReference>
<dbReference type="STRING" id="569882.SAMN04490248_10216"/>
<evidence type="ECO:0000313" key="4">
    <source>
        <dbReference type="EMBL" id="SEO14808.1"/>
    </source>
</evidence>
<dbReference type="PRINTS" id="PR00455">
    <property type="entry name" value="HTHTETR"/>
</dbReference>
<dbReference type="RefSeq" id="WP_217639280.1">
    <property type="nucleotide sequence ID" value="NZ_FODS01000002.1"/>
</dbReference>
<keyword evidence="5" id="KW-1185">Reference proteome</keyword>
<reference evidence="4 5" key="1">
    <citation type="submission" date="2016-10" db="EMBL/GenBank/DDBJ databases">
        <authorList>
            <person name="de Groot N.N."/>
        </authorList>
    </citation>
    <scope>NUCLEOTIDE SEQUENCE [LARGE SCALE GENOMIC DNA]</scope>
    <source>
        <strain evidence="4 5">DSM 27842</strain>
    </source>
</reference>
<dbReference type="Gene3D" id="1.10.357.10">
    <property type="entry name" value="Tetracycline Repressor, domain 2"/>
    <property type="match status" value="1"/>
</dbReference>
<dbReference type="InterPro" id="IPR036271">
    <property type="entry name" value="Tet_transcr_reg_TetR-rel_C_sf"/>
</dbReference>
<dbReference type="InterPro" id="IPR050109">
    <property type="entry name" value="HTH-type_TetR-like_transc_reg"/>
</dbReference>